<proteinExistence type="predicted"/>
<feature type="signal peptide" evidence="1">
    <location>
        <begin position="1"/>
        <end position="22"/>
    </location>
</feature>
<sequence>MQIMFLLCLLTCFALSNFNVQAKVVDSFSDVKGCNQFFYKGKEPQGMDQNAKKICQTFQSEIGKEKINHIYYATLYSTFEKIPLYSAYKFDPKCSSTSSQSWHIEPQLISRTEPDHMMLEGDDKLKGKKDAIKKTQAINSDYDHTGYDRGHLYPNSFQCGEDSKATFTLTNAAPMDACFNRIHWKLWEGHLKKILKDSLRIKKDVYDSKASAYIVTGTVPGQDKIPQSRDQNLRGVTVPSHIWTAVCYEHSEDHDKSFSFGYIGINQPEFNIKLMNVSEMNKQLNQLYKTSNPSVKIFHDDCFSGKPASEEAKNQFLNRIKLPAHQRLQMSKSAQNSLLAIYDAISSDSTGPSNTPTVLGVTATFAFDSSSSHLTSTERMKRKFETSCAVTDVKKRHTSDKQKRQVSEGSESIECRLVPEKSVDGKSSADGSPCSCFEDNGYKCSTQEGKSKSCCSTPCLYQEQLKGYRCYSGKTQIECSPQYSLITAKGNRCRDDHPCATYGKDYYWCFINDKSWEYCSPPLWGSRAKDGKYCRSNYACAKYDKNDPWCYTDDKNWNSCCTSDDYFSAVNYKTCKPDHPCGYHGKAYLWCNTTDGSWNYCCKEFKK</sequence>
<dbReference type="InterPro" id="IPR020821">
    <property type="entry name" value="ENPP1-3/EXOG-like_nuc-like"/>
</dbReference>
<feature type="domain" description="DNA/RNA non-specific endonuclease/pyrophosphatase/phosphodiesterase" evidence="3">
    <location>
        <begin position="68"/>
        <end position="295"/>
    </location>
</feature>
<dbReference type="InterPro" id="IPR001604">
    <property type="entry name" value="Endo_G_ENPP1-like_dom"/>
</dbReference>
<keyword evidence="1" id="KW-0732">Signal</keyword>
<dbReference type="SMART" id="SM00477">
    <property type="entry name" value="NUC"/>
    <property type="match status" value="1"/>
</dbReference>
<evidence type="ECO:0000256" key="1">
    <source>
        <dbReference type="SAM" id="SignalP"/>
    </source>
</evidence>
<name>A0A9Q9XYJ4_CYPCA</name>
<dbReference type="GeneID" id="109101848"/>
<dbReference type="GO" id="GO:0046872">
    <property type="term" value="F:metal ion binding"/>
    <property type="evidence" value="ECO:0007669"/>
    <property type="project" value="InterPro"/>
</dbReference>
<protein>
    <submittedName>
        <fullName evidence="4">Uncharacterized protein LOC109101848</fullName>
    </submittedName>
</protein>
<dbReference type="InterPro" id="IPR039015">
    <property type="entry name" value="ENDOD1"/>
</dbReference>
<evidence type="ECO:0000259" key="2">
    <source>
        <dbReference type="SMART" id="SM00477"/>
    </source>
</evidence>
<organism evidence="4">
    <name type="scientific">Cyprinus carpio</name>
    <name type="common">Common carp</name>
    <dbReference type="NCBI Taxonomy" id="7962"/>
    <lineage>
        <taxon>Eukaryota</taxon>
        <taxon>Metazoa</taxon>
        <taxon>Chordata</taxon>
        <taxon>Craniata</taxon>
        <taxon>Vertebrata</taxon>
        <taxon>Euteleostomi</taxon>
        <taxon>Actinopterygii</taxon>
        <taxon>Neopterygii</taxon>
        <taxon>Teleostei</taxon>
        <taxon>Ostariophysi</taxon>
        <taxon>Cypriniformes</taxon>
        <taxon>Cyprinidae</taxon>
        <taxon>Cyprininae</taxon>
        <taxon>Cyprinus</taxon>
    </lineage>
</organism>
<feature type="domain" description="ENPP1-3/EXOG-like endonuclease/phosphodiesterase" evidence="2">
    <location>
        <begin position="69"/>
        <end position="289"/>
    </location>
</feature>
<feature type="chain" id="PRO_5040375980" evidence="1">
    <location>
        <begin position="23"/>
        <end position="607"/>
    </location>
</feature>
<gene>
    <name evidence="4" type="primary">LOC109101848</name>
</gene>
<dbReference type="KEGG" id="ccar:109101848"/>
<reference evidence="4" key="1">
    <citation type="submission" date="2025-08" db="UniProtKB">
        <authorList>
            <consortium name="RefSeq"/>
        </authorList>
    </citation>
    <scope>IDENTIFICATION</scope>
    <source>
        <tissue evidence="4">Muscle</tissue>
    </source>
</reference>
<dbReference type="Pfam" id="PF01223">
    <property type="entry name" value="Endonuclease_NS"/>
    <property type="match status" value="1"/>
</dbReference>
<dbReference type="Proteomes" id="UP001155660">
    <property type="component" value="Unplaced"/>
</dbReference>
<dbReference type="RefSeq" id="XP_042609950.1">
    <property type="nucleotide sequence ID" value="XM_042754016.1"/>
</dbReference>
<dbReference type="PANTHER" id="PTHR21472:SF21">
    <property type="entry name" value="ENDONUCLEASE DOMAIN-CONTAINING 1 PROTEIN-LIKE-RELATED"/>
    <property type="match status" value="1"/>
</dbReference>
<evidence type="ECO:0000259" key="3">
    <source>
        <dbReference type="SMART" id="SM00892"/>
    </source>
</evidence>
<dbReference type="SMART" id="SM00892">
    <property type="entry name" value="Endonuclease_NS"/>
    <property type="match status" value="1"/>
</dbReference>
<dbReference type="GO" id="GO:0003676">
    <property type="term" value="F:nucleic acid binding"/>
    <property type="evidence" value="ECO:0007669"/>
    <property type="project" value="InterPro"/>
</dbReference>
<evidence type="ECO:0000313" key="4">
    <source>
        <dbReference type="RefSeq" id="XP_042609950.1"/>
    </source>
</evidence>
<accession>A0A9Q9XYJ4</accession>
<dbReference type="AlphaFoldDB" id="A0A9Q9XYJ4"/>
<dbReference type="GO" id="GO:0016787">
    <property type="term" value="F:hydrolase activity"/>
    <property type="evidence" value="ECO:0007669"/>
    <property type="project" value="InterPro"/>
</dbReference>
<dbReference type="OrthoDB" id="69221at2759"/>
<dbReference type="PANTHER" id="PTHR21472">
    <property type="entry name" value="ENDONUCLEASE DOMAIN-CONTAINING 1 PROTEIN ENDOD1"/>
    <property type="match status" value="1"/>
</dbReference>